<evidence type="ECO:0000313" key="5">
    <source>
        <dbReference type="Proteomes" id="UP001175228"/>
    </source>
</evidence>
<protein>
    <recommendedName>
        <fullName evidence="3">DUF6535 domain-containing protein</fullName>
    </recommendedName>
</protein>
<evidence type="ECO:0000259" key="3">
    <source>
        <dbReference type="Pfam" id="PF20153"/>
    </source>
</evidence>
<evidence type="ECO:0000313" key="4">
    <source>
        <dbReference type="EMBL" id="KAK0496932.1"/>
    </source>
</evidence>
<feature type="transmembrane region" description="Helical" evidence="2">
    <location>
        <begin position="206"/>
        <end position="225"/>
    </location>
</feature>
<dbReference type="Pfam" id="PF20153">
    <property type="entry name" value="DUF6535"/>
    <property type="match status" value="1"/>
</dbReference>
<comment type="caution">
    <text evidence="4">The sequence shown here is derived from an EMBL/GenBank/DDBJ whole genome shotgun (WGS) entry which is preliminary data.</text>
</comment>
<feature type="compositionally biased region" description="Basic and acidic residues" evidence="1">
    <location>
        <begin position="34"/>
        <end position="44"/>
    </location>
</feature>
<dbReference type="InterPro" id="IPR045338">
    <property type="entry name" value="DUF6535"/>
</dbReference>
<accession>A0AA39UNR8</accession>
<keyword evidence="2" id="KW-0472">Membrane</keyword>
<keyword evidence="2" id="KW-0812">Transmembrane</keyword>
<keyword evidence="5" id="KW-1185">Reference proteome</keyword>
<dbReference type="Proteomes" id="UP001175228">
    <property type="component" value="Unassembled WGS sequence"/>
</dbReference>
<name>A0AA39UNR8_9AGAR</name>
<evidence type="ECO:0000256" key="1">
    <source>
        <dbReference type="SAM" id="MobiDB-lite"/>
    </source>
</evidence>
<feature type="region of interest" description="Disordered" evidence="1">
    <location>
        <begin position="1"/>
        <end position="92"/>
    </location>
</feature>
<dbReference type="EMBL" id="JAUEPU010000014">
    <property type="protein sequence ID" value="KAK0496932.1"/>
    <property type="molecule type" value="Genomic_DNA"/>
</dbReference>
<sequence>MPNLREPDKASSNKSKGKAVDSTEHPNGGGDADAADKHEDKEDAASIDEENAVKPLNLAMSSKAKKAFGMHRAQPTAKKGNDPSNYEDRFPEDPIYEETAPNARVWMTHQAESAIHDANKVEEIRDNVDVLLVFAGLFSAVVTTFVVQTSQSLQVDCALVSASLLFELVLVQRAIANGSPVDTIPVSPLNPQFTFVPAATDVWVNGLWFTSLFLSLTTALVAVLVKQWLHHYVVLPSGTPRERCFVRQYRYLGFQKWRVEVIVGVLPVLMHLALALFFIGLSLFLYPLRAALSWVVWTGTVLLIVAYVIVTILPMHFPQCPYRTPLCDLAYPLYITVMSLVRKNYLRLCQLLQQFPLFNLAYIPYIYVMSLVQKNYLRLRQLLQQCPLFNLASTRYTHAMSLVQKRYHRLRRRWRNNLKKLDSMNDIRAKPNSLKRLELEAVEKVSLRLSVEALQWLLSTSSNPAVQSIIVESIGGLPMAARIELQDILHGSPFIVDVQRNLLLSLTGLSYNHAYWFKLPSGMLLSGTERKFERLLRSGMFIAEETCVWTHIDVPDQSDQDEFGATLVTQIPKLCQFGVGYAGLCKPGVFLHNVLSLETPARFSPIVWENLIQSATASWDPNLFNIDQFPMLLFSAVTENNIWADNPKQHLFTSPLVAEFHQAAEYFPGAALEYMMCWLSPFDLLPGERLRCRVLAASIHLMIHRLSQLTAGTGIGRTLQETKMLRSLLDTSRHRVSKDSEDVWKILGSVIVNTPIFRQNTTDSRYEDCSIEVLSQFEVVQRNVASHIHTSSSALHVLDTFITTRWSTHHISTRTGTALNFLTTCLHQSFRPAYDVFRQQQCLKFLVMQPVSLWSASLLEAYVIGIAAPIHSSRGDPEEDQTILQAIDCLHEPENLFLVCSTLAMYPPAYFVPDVAGNPDVITLLAQIRPLDPAWDTCRQRLRELAEAQSFSVITGGEEPDIEKRRCNIHVAIKTLDKFFSDIPSQATASLESPGPPLQPQSRLDRLLPWCRPRQRDEEHELTEVI</sequence>
<feature type="compositionally biased region" description="Basic and acidic residues" evidence="1">
    <location>
        <begin position="1"/>
        <end position="11"/>
    </location>
</feature>
<reference evidence="4" key="1">
    <citation type="submission" date="2023-06" db="EMBL/GenBank/DDBJ databases">
        <authorList>
            <consortium name="Lawrence Berkeley National Laboratory"/>
            <person name="Ahrendt S."/>
            <person name="Sahu N."/>
            <person name="Indic B."/>
            <person name="Wong-Bajracharya J."/>
            <person name="Merenyi Z."/>
            <person name="Ke H.-M."/>
            <person name="Monk M."/>
            <person name="Kocsube S."/>
            <person name="Drula E."/>
            <person name="Lipzen A."/>
            <person name="Balint B."/>
            <person name="Henrissat B."/>
            <person name="Andreopoulos B."/>
            <person name="Martin F.M."/>
            <person name="Harder C.B."/>
            <person name="Rigling D."/>
            <person name="Ford K.L."/>
            <person name="Foster G.D."/>
            <person name="Pangilinan J."/>
            <person name="Papanicolaou A."/>
            <person name="Barry K."/>
            <person name="LaButti K."/>
            <person name="Viragh M."/>
            <person name="Koriabine M."/>
            <person name="Yan M."/>
            <person name="Riley R."/>
            <person name="Champramary S."/>
            <person name="Plett K.L."/>
            <person name="Tsai I.J."/>
            <person name="Slot J."/>
            <person name="Sipos G."/>
            <person name="Plett J."/>
            <person name="Nagy L.G."/>
            <person name="Grigoriev I.V."/>
        </authorList>
    </citation>
    <scope>NUCLEOTIDE SEQUENCE</scope>
    <source>
        <strain evidence="4">HWK02</strain>
    </source>
</reference>
<evidence type="ECO:0000256" key="2">
    <source>
        <dbReference type="SAM" id="Phobius"/>
    </source>
</evidence>
<feature type="transmembrane region" description="Helical" evidence="2">
    <location>
        <begin position="261"/>
        <end position="285"/>
    </location>
</feature>
<dbReference type="AlphaFoldDB" id="A0AA39UNR8"/>
<organism evidence="4 5">
    <name type="scientific">Armillaria luteobubalina</name>
    <dbReference type="NCBI Taxonomy" id="153913"/>
    <lineage>
        <taxon>Eukaryota</taxon>
        <taxon>Fungi</taxon>
        <taxon>Dikarya</taxon>
        <taxon>Basidiomycota</taxon>
        <taxon>Agaricomycotina</taxon>
        <taxon>Agaricomycetes</taxon>
        <taxon>Agaricomycetidae</taxon>
        <taxon>Agaricales</taxon>
        <taxon>Marasmiineae</taxon>
        <taxon>Physalacriaceae</taxon>
        <taxon>Armillaria</taxon>
    </lineage>
</organism>
<feature type="transmembrane region" description="Helical" evidence="2">
    <location>
        <begin position="291"/>
        <end position="313"/>
    </location>
</feature>
<gene>
    <name evidence="4" type="ORF">EDD18DRAFT_1462601</name>
</gene>
<proteinExistence type="predicted"/>
<keyword evidence="2" id="KW-1133">Transmembrane helix</keyword>
<feature type="transmembrane region" description="Helical" evidence="2">
    <location>
        <begin position="130"/>
        <end position="147"/>
    </location>
</feature>
<feature type="domain" description="DUF6535" evidence="3">
    <location>
        <begin position="106"/>
        <end position="286"/>
    </location>
</feature>
<feature type="transmembrane region" description="Helical" evidence="2">
    <location>
        <begin position="354"/>
        <end position="372"/>
    </location>
</feature>